<dbReference type="SMART" id="SM00388">
    <property type="entry name" value="HisKA"/>
    <property type="match status" value="1"/>
</dbReference>
<organism evidence="7 8">
    <name type="scientific">Sphingorhabdus buctiana</name>
    <dbReference type="NCBI Taxonomy" id="1508805"/>
    <lineage>
        <taxon>Bacteria</taxon>
        <taxon>Pseudomonadati</taxon>
        <taxon>Pseudomonadota</taxon>
        <taxon>Alphaproteobacteria</taxon>
        <taxon>Sphingomonadales</taxon>
        <taxon>Sphingomonadaceae</taxon>
        <taxon>Sphingorhabdus</taxon>
    </lineage>
</organism>
<sequence length="555" mass="60761">MRVDDRLATALQNLDLSQGGAQVGQWRQLIDLLAQNPRDFDGELVARGLVNAHMLSQKILPEERLAGVKALAGRIRSAPLIQLLAGDAPEIAAAAIYGADLSDTEWSELVPELPVRARGFLRNRSDLGFKTKRALETWAGADFRIHGTVEPAVAAPQVKAPSGEIGAIVRRIEQWRKDRESGDSPRLPLGDEFADHEVDKPNEINFETDDNGTIVWVQGVPRGAIVGVDIAQAAYDDGPGPDAYGAAAFRQRMPLENARMRLRGSPAVDGHWRVNAAPFFDQLTGRFRGYRGILRRPTISEMPEAGAAHDEQRRLQGESMQQVVHELRTPLGAIAGFAEIIEQQLFGPVSDEYRQLASAILADAHRLLAGFEDLSVAARLDAGNFEVEEGVTECRWLANRLAERLHAISEDNHINLNLAIADPVRPYAIDRSLAERIFSRLLSAVIMGCSEGESLNGRFRTEPGVSATNLFQLELPTRLKKCSDAQLFGTDPSESELETNPDIASPLLGLGFSLRLVRNLARKAGGDLRFQKESLILKIPAVQDGDMDYSDTGGD</sequence>
<dbReference type="InterPro" id="IPR003661">
    <property type="entry name" value="HisK_dim/P_dom"/>
</dbReference>
<name>A0ABW4MBV7_9SPHN</name>
<evidence type="ECO:0000256" key="3">
    <source>
        <dbReference type="ARBA" id="ARBA00022679"/>
    </source>
</evidence>
<evidence type="ECO:0000256" key="1">
    <source>
        <dbReference type="ARBA" id="ARBA00000085"/>
    </source>
</evidence>
<protein>
    <recommendedName>
        <fullName evidence="2">histidine kinase</fullName>
        <ecNumber evidence="2">2.7.13.3</ecNumber>
    </recommendedName>
</protein>
<dbReference type="Pfam" id="PF00512">
    <property type="entry name" value="HisKA"/>
    <property type="match status" value="1"/>
</dbReference>
<keyword evidence="8" id="KW-1185">Reference proteome</keyword>
<feature type="domain" description="Signal transduction histidine kinase dimerisation/phosphoacceptor" evidence="6">
    <location>
        <begin position="315"/>
        <end position="383"/>
    </location>
</feature>
<evidence type="ECO:0000313" key="8">
    <source>
        <dbReference type="Proteomes" id="UP001597215"/>
    </source>
</evidence>
<dbReference type="PANTHER" id="PTHR43711">
    <property type="entry name" value="TWO-COMPONENT HISTIDINE KINASE"/>
    <property type="match status" value="1"/>
</dbReference>
<comment type="caution">
    <text evidence="7">The sequence shown here is derived from an EMBL/GenBank/DDBJ whole genome shotgun (WGS) entry which is preliminary data.</text>
</comment>
<reference evidence="8" key="1">
    <citation type="journal article" date="2019" name="Int. J. Syst. Evol. Microbiol.">
        <title>The Global Catalogue of Microorganisms (GCM) 10K type strain sequencing project: providing services to taxonomists for standard genome sequencing and annotation.</title>
        <authorList>
            <consortium name="The Broad Institute Genomics Platform"/>
            <consortium name="The Broad Institute Genome Sequencing Center for Infectious Disease"/>
            <person name="Wu L."/>
            <person name="Ma J."/>
        </authorList>
    </citation>
    <scope>NUCLEOTIDE SEQUENCE [LARGE SCALE GENOMIC DNA]</scope>
    <source>
        <strain evidence="8">CGMCC 1.12449</strain>
    </source>
</reference>
<dbReference type="Proteomes" id="UP001597215">
    <property type="component" value="Unassembled WGS sequence"/>
</dbReference>
<dbReference type="EMBL" id="JBHUEL010000004">
    <property type="protein sequence ID" value="MFD1766260.1"/>
    <property type="molecule type" value="Genomic_DNA"/>
</dbReference>
<keyword evidence="4 7" id="KW-0418">Kinase</keyword>
<dbReference type="CDD" id="cd00082">
    <property type="entry name" value="HisKA"/>
    <property type="match status" value="1"/>
</dbReference>
<keyword evidence="5" id="KW-0902">Two-component regulatory system</keyword>
<evidence type="ECO:0000256" key="5">
    <source>
        <dbReference type="ARBA" id="ARBA00023012"/>
    </source>
</evidence>
<gene>
    <name evidence="7" type="ORF">ACFSAG_05330</name>
</gene>
<comment type="catalytic activity">
    <reaction evidence="1">
        <text>ATP + protein L-histidine = ADP + protein N-phospho-L-histidine.</text>
        <dbReference type="EC" id="2.7.13.3"/>
    </reaction>
</comment>
<dbReference type="InterPro" id="IPR050736">
    <property type="entry name" value="Sensor_HK_Regulatory"/>
</dbReference>
<dbReference type="InterPro" id="IPR036097">
    <property type="entry name" value="HisK_dim/P_sf"/>
</dbReference>
<evidence type="ECO:0000313" key="7">
    <source>
        <dbReference type="EMBL" id="MFD1766260.1"/>
    </source>
</evidence>
<dbReference type="Gene3D" id="1.10.287.130">
    <property type="match status" value="1"/>
</dbReference>
<dbReference type="GO" id="GO:0016301">
    <property type="term" value="F:kinase activity"/>
    <property type="evidence" value="ECO:0007669"/>
    <property type="project" value="UniProtKB-KW"/>
</dbReference>
<dbReference type="PANTHER" id="PTHR43711:SF31">
    <property type="entry name" value="HISTIDINE KINASE"/>
    <property type="match status" value="1"/>
</dbReference>
<dbReference type="EC" id="2.7.13.3" evidence="2"/>
<evidence type="ECO:0000259" key="6">
    <source>
        <dbReference type="SMART" id="SM00388"/>
    </source>
</evidence>
<proteinExistence type="predicted"/>
<dbReference type="SUPFAM" id="SSF47384">
    <property type="entry name" value="Homodimeric domain of signal transducing histidine kinase"/>
    <property type="match status" value="1"/>
</dbReference>
<keyword evidence="3" id="KW-0808">Transferase</keyword>
<evidence type="ECO:0000256" key="4">
    <source>
        <dbReference type="ARBA" id="ARBA00022777"/>
    </source>
</evidence>
<evidence type="ECO:0000256" key="2">
    <source>
        <dbReference type="ARBA" id="ARBA00012438"/>
    </source>
</evidence>
<accession>A0ABW4MBV7</accession>